<evidence type="ECO:0000256" key="4">
    <source>
        <dbReference type="ARBA" id="ARBA00023159"/>
    </source>
</evidence>
<dbReference type="InterPro" id="IPR036388">
    <property type="entry name" value="WH-like_DNA-bd_sf"/>
</dbReference>
<dbReference type="InterPro" id="IPR036390">
    <property type="entry name" value="WH_DNA-bd_sf"/>
</dbReference>
<dbReference type="InterPro" id="IPR000847">
    <property type="entry name" value="LysR_HTH_N"/>
</dbReference>
<keyword evidence="3" id="KW-0238">DNA-binding</keyword>
<feature type="domain" description="HTH lysR-type" evidence="6">
    <location>
        <begin position="1"/>
        <end position="58"/>
    </location>
</feature>
<dbReference type="PRINTS" id="PR00039">
    <property type="entry name" value="HTHLYSR"/>
</dbReference>
<dbReference type="SUPFAM" id="SSF53850">
    <property type="entry name" value="Periplasmic binding protein-like II"/>
    <property type="match status" value="1"/>
</dbReference>
<evidence type="ECO:0000256" key="3">
    <source>
        <dbReference type="ARBA" id="ARBA00023125"/>
    </source>
</evidence>
<keyword evidence="2" id="KW-0805">Transcription regulation</keyword>
<comment type="similarity">
    <text evidence="1">Belongs to the LysR transcriptional regulatory family.</text>
</comment>
<gene>
    <name evidence="7" type="ORF">IDF66_21655</name>
</gene>
<accession>A0ABR7WHE7</accession>
<dbReference type="RefSeq" id="WP_190268568.1">
    <property type="nucleotide sequence ID" value="NZ_BAABAD010000004.1"/>
</dbReference>
<dbReference type="SUPFAM" id="SSF46785">
    <property type="entry name" value="Winged helix' DNA-binding domain"/>
    <property type="match status" value="1"/>
</dbReference>
<organism evidence="7 8">
    <name type="scientific">Gordonia hankookensis</name>
    <dbReference type="NCBI Taxonomy" id="589403"/>
    <lineage>
        <taxon>Bacteria</taxon>
        <taxon>Bacillati</taxon>
        <taxon>Actinomycetota</taxon>
        <taxon>Actinomycetes</taxon>
        <taxon>Mycobacteriales</taxon>
        <taxon>Gordoniaceae</taxon>
        <taxon>Gordonia</taxon>
    </lineage>
</organism>
<evidence type="ECO:0000256" key="5">
    <source>
        <dbReference type="ARBA" id="ARBA00023163"/>
    </source>
</evidence>
<protein>
    <submittedName>
        <fullName evidence="7">LysR family transcriptional regulator</fullName>
    </submittedName>
</protein>
<dbReference type="EMBL" id="JACWMS010000005">
    <property type="protein sequence ID" value="MBD1322193.1"/>
    <property type="molecule type" value="Genomic_DNA"/>
</dbReference>
<reference evidence="7 8" key="1">
    <citation type="submission" date="2020-09" db="EMBL/GenBank/DDBJ databases">
        <title>Novel species in genus Gordonia.</title>
        <authorList>
            <person name="Zhang G."/>
        </authorList>
    </citation>
    <scope>NUCLEOTIDE SEQUENCE [LARGE SCALE GENOMIC DNA]</scope>
    <source>
        <strain evidence="7 8">ON-33</strain>
    </source>
</reference>
<evidence type="ECO:0000313" key="7">
    <source>
        <dbReference type="EMBL" id="MBD1322193.1"/>
    </source>
</evidence>
<comment type="caution">
    <text evidence="7">The sequence shown here is derived from an EMBL/GenBank/DDBJ whole genome shotgun (WGS) entry which is preliminary data.</text>
</comment>
<dbReference type="Pfam" id="PF00126">
    <property type="entry name" value="HTH_1"/>
    <property type="match status" value="1"/>
</dbReference>
<keyword evidence="4" id="KW-0010">Activator</keyword>
<keyword evidence="8" id="KW-1185">Reference proteome</keyword>
<dbReference type="PANTHER" id="PTHR30346">
    <property type="entry name" value="TRANSCRIPTIONAL DUAL REGULATOR HCAR-RELATED"/>
    <property type="match status" value="1"/>
</dbReference>
<dbReference type="Pfam" id="PF03466">
    <property type="entry name" value="LysR_substrate"/>
    <property type="match status" value="1"/>
</dbReference>
<sequence length="313" mass="34489">MDLDGVRTFVAIVDAGQFQAAADRLSITQQAVSKRLAALERTLGVQLLTRNARGVGLSVDGQALLPHARELLRAEDRALASVTPQRRPLRIDVINRRIASAVRVHAFYRQHPDLTLDVVALPDIDTDAAFEAVANGAVDATFRTVRNTKRLPRALRSAHVIDDAHQLLVGPRHTLADNDVIALAELQRHPVWMPGLPSTTDWGAYYAELATTFGLRIDVLGPNFGGEVLLAEISESADIATFVGEGSRYLWPAHYDLRRIPIVDPTPVYPMSIVWARDNPNVSLDALVTHLQTVHADHPVHNAWVPPRWAETL</sequence>
<evidence type="ECO:0000256" key="2">
    <source>
        <dbReference type="ARBA" id="ARBA00023015"/>
    </source>
</evidence>
<keyword evidence="5" id="KW-0804">Transcription</keyword>
<dbReference type="InterPro" id="IPR005119">
    <property type="entry name" value="LysR_subst-bd"/>
</dbReference>
<evidence type="ECO:0000313" key="8">
    <source>
        <dbReference type="Proteomes" id="UP000602395"/>
    </source>
</evidence>
<dbReference type="PROSITE" id="PS50931">
    <property type="entry name" value="HTH_LYSR"/>
    <property type="match status" value="1"/>
</dbReference>
<dbReference type="Gene3D" id="1.10.10.10">
    <property type="entry name" value="Winged helix-like DNA-binding domain superfamily/Winged helix DNA-binding domain"/>
    <property type="match status" value="1"/>
</dbReference>
<evidence type="ECO:0000259" key="6">
    <source>
        <dbReference type="PROSITE" id="PS50931"/>
    </source>
</evidence>
<name>A0ABR7WHE7_9ACTN</name>
<evidence type="ECO:0000256" key="1">
    <source>
        <dbReference type="ARBA" id="ARBA00009437"/>
    </source>
</evidence>
<proteinExistence type="inferred from homology"/>
<dbReference type="PANTHER" id="PTHR30346:SF0">
    <property type="entry name" value="HCA OPERON TRANSCRIPTIONAL ACTIVATOR HCAR"/>
    <property type="match status" value="1"/>
</dbReference>
<dbReference type="Proteomes" id="UP000602395">
    <property type="component" value="Unassembled WGS sequence"/>
</dbReference>
<dbReference type="Gene3D" id="3.40.190.290">
    <property type="match status" value="1"/>
</dbReference>